<proteinExistence type="predicted"/>
<accession>A0ABQ6YU95</accession>
<reference evidence="1 2" key="1">
    <citation type="submission" date="2019-07" db="EMBL/GenBank/DDBJ databases">
        <title>Genomic Encyclopedia of Type Strains, Phase IV (KMG-IV): sequencing the most valuable type-strain genomes for metagenomic binning, comparative biology and taxonomic classification.</title>
        <authorList>
            <person name="Goeker M."/>
        </authorList>
    </citation>
    <scope>NUCLEOTIDE SEQUENCE [LARGE SCALE GENOMIC DNA]</scope>
    <source>
        <strain evidence="1 2">DSM 44831</strain>
    </source>
</reference>
<name>A0ABQ6YU95_9NOCA</name>
<dbReference type="RefSeq" id="WP_067979351.1">
    <property type="nucleotide sequence ID" value="NZ_VMSD01000001.1"/>
</dbReference>
<evidence type="ECO:0008006" key="3">
    <source>
        <dbReference type="Google" id="ProtNLM"/>
    </source>
</evidence>
<protein>
    <recommendedName>
        <fullName evidence="3">Golgi phosphoprotein 3 GPP34</fullName>
    </recommendedName>
</protein>
<organism evidence="1 2">
    <name type="scientific">Nocardia caishijiensis</name>
    <dbReference type="NCBI Taxonomy" id="184756"/>
    <lineage>
        <taxon>Bacteria</taxon>
        <taxon>Bacillati</taxon>
        <taxon>Actinomycetota</taxon>
        <taxon>Actinomycetes</taxon>
        <taxon>Mycobacteriales</taxon>
        <taxon>Nocardiaceae</taxon>
        <taxon>Nocardia</taxon>
    </lineage>
</organism>
<dbReference type="Proteomes" id="UP000798951">
    <property type="component" value="Unassembled WGS sequence"/>
</dbReference>
<gene>
    <name evidence="1" type="ORF">FNL39_101436</name>
</gene>
<sequence length="198" mass="21802">MSPRELAVLLTLLAEARELTNVELFSVAGVTLDGAPRRKLNGMGLVTSEKVGRALVHELTDRGVQWCTDELTRPRPQQAGSHYCGALYAMLAGLHRHLDSTGQLLTDVFQPDVAGQITRKYTELSEGKERQVRLADLRAQLPHVPPEDFSATLRRLARRDGVHVRAEADRKMLSSEDHAAAVELGGTARHLLTIEAAR</sequence>
<comment type="caution">
    <text evidence="1">The sequence shown here is derived from an EMBL/GenBank/DDBJ whole genome shotgun (WGS) entry which is preliminary data.</text>
</comment>
<evidence type="ECO:0000313" key="2">
    <source>
        <dbReference type="Proteomes" id="UP000798951"/>
    </source>
</evidence>
<keyword evidence="2" id="KW-1185">Reference proteome</keyword>
<dbReference type="EMBL" id="VMSD01000001">
    <property type="protein sequence ID" value="KAF0849001.1"/>
    <property type="molecule type" value="Genomic_DNA"/>
</dbReference>
<evidence type="ECO:0000313" key="1">
    <source>
        <dbReference type="EMBL" id="KAF0849001.1"/>
    </source>
</evidence>